<name>A0ACA9NGT6_9GLOM</name>
<accession>A0ACA9NGT6</accession>
<evidence type="ECO:0000313" key="2">
    <source>
        <dbReference type="Proteomes" id="UP000789920"/>
    </source>
</evidence>
<feature type="non-terminal residue" evidence="1">
    <location>
        <position position="295"/>
    </location>
</feature>
<comment type="caution">
    <text evidence="1">The sequence shown here is derived from an EMBL/GenBank/DDBJ whole genome shotgun (WGS) entry which is preliminary data.</text>
</comment>
<reference evidence="1" key="1">
    <citation type="submission" date="2021-06" db="EMBL/GenBank/DDBJ databases">
        <authorList>
            <person name="Kallberg Y."/>
            <person name="Tangrot J."/>
            <person name="Rosling A."/>
        </authorList>
    </citation>
    <scope>NUCLEOTIDE SEQUENCE</scope>
    <source>
        <strain evidence="1">MA461A</strain>
    </source>
</reference>
<organism evidence="1 2">
    <name type="scientific">Racocetra persica</name>
    <dbReference type="NCBI Taxonomy" id="160502"/>
    <lineage>
        <taxon>Eukaryota</taxon>
        <taxon>Fungi</taxon>
        <taxon>Fungi incertae sedis</taxon>
        <taxon>Mucoromycota</taxon>
        <taxon>Glomeromycotina</taxon>
        <taxon>Glomeromycetes</taxon>
        <taxon>Diversisporales</taxon>
        <taxon>Gigasporaceae</taxon>
        <taxon>Racocetra</taxon>
    </lineage>
</organism>
<sequence>MPQLSKRKLQLKKSREIRKAKYQRNANNETNNETNNKVNNKVNNETNNEANNAFKRLLQAVAKAAVRTSKLKSFWSQASVTVAKATGKNIYRARSIRAWTSNYLQNGTLPVSRQGKHPKTWGFLWDDNVLLQIKSFLRLNKCDRWWNSDDLVNQVVECAIPIFEARFPGAKALFVFDNATSHAAYADNALVANNMNLSPGGKQAKMRSTTYGNNIRQDMCFSMDYKIPELRKEPKGLREILKERKLWHDEMKLKCKGGYEKESINCCARTAIANQPDFKAQRRKLEEAIILAGYE</sequence>
<keyword evidence="2" id="KW-1185">Reference proteome</keyword>
<protein>
    <submittedName>
        <fullName evidence="1">30914_t:CDS:1</fullName>
    </submittedName>
</protein>
<dbReference type="Proteomes" id="UP000789920">
    <property type="component" value="Unassembled WGS sequence"/>
</dbReference>
<gene>
    <name evidence="1" type="ORF">RPERSI_LOCUS7667</name>
</gene>
<proteinExistence type="predicted"/>
<dbReference type="EMBL" id="CAJVQC010013194">
    <property type="protein sequence ID" value="CAG8645860.1"/>
    <property type="molecule type" value="Genomic_DNA"/>
</dbReference>
<evidence type="ECO:0000313" key="1">
    <source>
        <dbReference type="EMBL" id="CAG8645860.1"/>
    </source>
</evidence>